<dbReference type="PROSITE" id="PS50931">
    <property type="entry name" value="HTH_LYSR"/>
    <property type="match status" value="1"/>
</dbReference>
<proteinExistence type="inferred from homology"/>
<keyword evidence="3" id="KW-0238">DNA-binding</keyword>
<evidence type="ECO:0000313" key="6">
    <source>
        <dbReference type="EMBL" id="OAH59390.1"/>
    </source>
</evidence>
<evidence type="ECO:0000256" key="4">
    <source>
        <dbReference type="ARBA" id="ARBA00023163"/>
    </source>
</evidence>
<dbReference type="Gene3D" id="3.40.190.290">
    <property type="match status" value="1"/>
</dbReference>
<sequence length="295" mass="33130">MDLHTLKIFQTVAKLGSISKAARELNYAQSNITLKIQQLETVLQTTLFYRHNRGTTLTAKGKLLLTNTEKIFHLIEETNKVMKDDQTPKGPLIIGSMETTAAVRLPELLSKYHHNYPDVDLTLKTGPTEQNVQGVLRYELDGAFVAGPIEHPELVQKTVIEEEMVLVTDTIHPPLSSIKDIQTRTLLVFRTGCSYRAKLEQLFHQEGVTPNKIMEFGTLEAIIGCVSAGLGISMLPYSVIERQVQEGTLRHHLIPSPYGKVKTIFIHRKDTYLPTSLAKFIDMLSDEAGLLNNKR</sequence>
<dbReference type="FunFam" id="1.10.10.10:FF:000001">
    <property type="entry name" value="LysR family transcriptional regulator"/>
    <property type="match status" value="1"/>
</dbReference>
<dbReference type="AlphaFoldDB" id="A0A177L134"/>
<dbReference type="CDD" id="cd08442">
    <property type="entry name" value="PBP2_YofA_SoxR_like"/>
    <property type="match status" value="1"/>
</dbReference>
<dbReference type="GO" id="GO:0003700">
    <property type="term" value="F:DNA-binding transcription factor activity"/>
    <property type="evidence" value="ECO:0007669"/>
    <property type="project" value="InterPro"/>
</dbReference>
<dbReference type="PANTHER" id="PTHR30126">
    <property type="entry name" value="HTH-TYPE TRANSCRIPTIONAL REGULATOR"/>
    <property type="match status" value="1"/>
</dbReference>
<reference evidence="6 7" key="1">
    <citation type="submission" date="2016-01" db="EMBL/GenBank/DDBJ databases">
        <title>Investigation of taxonomic status of Bacillus aminovorans.</title>
        <authorList>
            <person name="Verma A."/>
            <person name="Pal Y."/>
            <person name="Krishnamurthi S."/>
        </authorList>
    </citation>
    <scope>NUCLEOTIDE SEQUENCE [LARGE SCALE GENOMIC DNA]</scope>
    <source>
        <strain evidence="6 7">DSM 4337</strain>
    </source>
</reference>
<dbReference type="Proteomes" id="UP000077271">
    <property type="component" value="Unassembled WGS sequence"/>
</dbReference>
<dbReference type="InterPro" id="IPR036388">
    <property type="entry name" value="WH-like_DNA-bd_sf"/>
</dbReference>
<evidence type="ECO:0000256" key="3">
    <source>
        <dbReference type="ARBA" id="ARBA00023125"/>
    </source>
</evidence>
<gene>
    <name evidence="6" type="ORF">AWH48_14710</name>
</gene>
<dbReference type="InterPro" id="IPR005119">
    <property type="entry name" value="LysR_subst-bd"/>
</dbReference>
<dbReference type="Gene3D" id="1.10.10.10">
    <property type="entry name" value="Winged helix-like DNA-binding domain superfamily/Winged helix DNA-binding domain"/>
    <property type="match status" value="1"/>
</dbReference>
<dbReference type="PANTHER" id="PTHR30126:SF40">
    <property type="entry name" value="HTH-TYPE TRANSCRIPTIONAL REGULATOR GLTR"/>
    <property type="match status" value="1"/>
</dbReference>
<organism evidence="6 7">
    <name type="scientific">Domibacillus aminovorans</name>
    <dbReference type="NCBI Taxonomy" id="29332"/>
    <lineage>
        <taxon>Bacteria</taxon>
        <taxon>Bacillati</taxon>
        <taxon>Bacillota</taxon>
        <taxon>Bacilli</taxon>
        <taxon>Bacillales</taxon>
        <taxon>Bacillaceae</taxon>
        <taxon>Domibacillus</taxon>
    </lineage>
</organism>
<dbReference type="Pfam" id="PF03466">
    <property type="entry name" value="LysR_substrate"/>
    <property type="match status" value="1"/>
</dbReference>
<dbReference type="OrthoDB" id="8479357at2"/>
<evidence type="ECO:0000256" key="1">
    <source>
        <dbReference type="ARBA" id="ARBA00009437"/>
    </source>
</evidence>
<dbReference type="EMBL" id="LQWZ01000002">
    <property type="protein sequence ID" value="OAH59390.1"/>
    <property type="molecule type" value="Genomic_DNA"/>
</dbReference>
<keyword evidence="2" id="KW-0805">Transcription regulation</keyword>
<feature type="domain" description="HTH lysR-type" evidence="5">
    <location>
        <begin position="1"/>
        <end position="58"/>
    </location>
</feature>
<keyword evidence="4" id="KW-0804">Transcription</keyword>
<accession>A0A177L134</accession>
<dbReference type="InterPro" id="IPR036390">
    <property type="entry name" value="WH_DNA-bd_sf"/>
</dbReference>
<dbReference type="SUPFAM" id="SSF53850">
    <property type="entry name" value="Periplasmic binding protein-like II"/>
    <property type="match status" value="1"/>
</dbReference>
<evidence type="ECO:0000256" key="2">
    <source>
        <dbReference type="ARBA" id="ARBA00023015"/>
    </source>
</evidence>
<comment type="caution">
    <text evidence="6">The sequence shown here is derived from an EMBL/GenBank/DDBJ whole genome shotgun (WGS) entry which is preliminary data.</text>
</comment>
<name>A0A177L134_9BACI</name>
<comment type="similarity">
    <text evidence="1">Belongs to the LysR transcriptional regulatory family.</text>
</comment>
<evidence type="ECO:0000313" key="7">
    <source>
        <dbReference type="Proteomes" id="UP000077271"/>
    </source>
</evidence>
<protein>
    <submittedName>
        <fullName evidence="6">LysR family transcriptional regulator</fullName>
    </submittedName>
</protein>
<dbReference type="RefSeq" id="WP_063974315.1">
    <property type="nucleotide sequence ID" value="NZ_LQWZ01000002.1"/>
</dbReference>
<dbReference type="SUPFAM" id="SSF46785">
    <property type="entry name" value="Winged helix' DNA-binding domain"/>
    <property type="match status" value="1"/>
</dbReference>
<dbReference type="Pfam" id="PF00126">
    <property type="entry name" value="HTH_1"/>
    <property type="match status" value="1"/>
</dbReference>
<evidence type="ECO:0000259" key="5">
    <source>
        <dbReference type="PROSITE" id="PS50931"/>
    </source>
</evidence>
<dbReference type="InterPro" id="IPR000847">
    <property type="entry name" value="LysR_HTH_N"/>
</dbReference>
<dbReference type="GO" id="GO:0000976">
    <property type="term" value="F:transcription cis-regulatory region binding"/>
    <property type="evidence" value="ECO:0007669"/>
    <property type="project" value="TreeGrafter"/>
</dbReference>